<dbReference type="AlphaFoldDB" id="A0A843YRK8"/>
<evidence type="ECO:0000313" key="1">
    <source>
        <dbReference type="EMBL" id="MQR02389.1"/>
    </source>
</evidence>
<dbReference type="RefSeq" id="WP_153236024.1">
    <property type="nucleotide sequence ID" value="NZ_WINI01000009.1"/>
</dbReference>
<comment type="caution">
    <text evidence="1">The sequence shown here is derived from an EMBL/GenBank/DDBJ whole genome shotgun (WGS) entry which is preliminary data.</text>
</comment>
<reference evidence="1 2" key="1">
    <citation type="submission" date="2019-10" db="EMBL/GenBank/DDBJ databases">
        <title>Glaciimonas soli sp. nov., a psychrophilic bacterium isolated from the forest soil of a high elevation mountain in Taiwan.</title>
        <authorList>
            <person name="Wang L.-T."/>
            <person name="Shieh W.Y."/>
        </authorList>
    </citation>
    <scope>NUCLEOTIDE SEQUENCE [LARGE SCALE GENOMIC DNA]</scope>
    <source>
        <strain evidence="1 2">GS1</strain>
    </source>
</reference>
<dbReference type="Proteomes" id="UP000451565">
    <property type="component" value="Unassembled WGS sequence"/>
</dbReference>
<evidence type="ECO:0000313" key="2">
    <source>
        <dbReference type="Proteomes" id="UP000451565"/>
    </source>
</evidence>
<organism evidence="1 2">
    <name type="scientific">Glaciimonas soli</name>
    <dbReference type="NCBI Taxonomy" id="2590999"/>
    <lineage>
        <taxon>Bacteria</taxon>
        <taxon>Pseudomonadati</taxon>
        <taxon>Pseudomonadota</taxon>
        <taxon>Betaproteobacteria</taxon>
        <taxon>Burkholderiales</taxon>
        <taxon>Oxalobacteraceae</taxon>
        <taxon>Glaciimonas</taxon>
    </lineage>
</organism>
<sequence>MEMNLIEKFDVKLKNTSETFPHQVEVYEELIEAADPSITALLASQHLGPRQYRLSDGRKLKPLSDTKFIIESTGEELHQL</sequence>
<dbReference type="OrthoDB" id="8721168at2"/>
<name>A0A843YRK8_9BURK</name>
<dbReference type="EMBL" id="WINI01000009">
    <property type="protein sequence ID" value="MQR02389.1"/>
    <property type="molecule type" value="Genomic_DNA"/>
</dbReference>
<keyword evidence="2" id="KW-1185">Reference proteome</keyword>
<gene>
    <name evidence="1" type="ORF">GEV47_17065</name>
</gene>
<protein>
    <submittedName>
        <fullName evidence="1">Uncharacterized protein</fullName>
    </submittedName>
</protein>
<proteinExistence type="predicted"/>
<accession>A0A843YRK8</accession>